<dbReference type="PANTHER" id="PTHR10837:SF8">
    <property type="entry name" value="PROTEIN-ARGININE DEIMINASE"/>
    <property type="match status" value="1"/>
</dbReference>
<dbReference type="Proteomes" id="UP000031192">
    <property type="component" value="Unassembled WGS sequence"/>
</dbReference>
<proteinExistence type="predicted"/>
<evidence type="ECO:0000313" key="3">
    <source>
        <dbReference type="Proteomes" id="UP000031192"/>
    </source>
</evidence>
<dbReference type="GO" id="GO:0005737">
    <property type="term" value="C:cytoplasm"/>
    <property type="evidence" value="ECO:0007669"/>
    <property type="project" value="InterPro"/>
</dbReference>
<dbReference type="Gene3D" id="3.75.10.10">
    <property type="entry name" value="L-arginine/glycine Amidinotransferase, Chain A"/>
    <property type="match status" value="1"/>
</dbReference>
<evidence type="ECO:0000259" key="1">
    <source>
        <dbReference type="Pfam" id="PF03068"/>
    </source>
</evidence>
<evidence type="ECO:0000313" key="2">
    <source>
        <dbReference type="EMBL" id="KID84334.1"/>
    </source>
</evidence>
<gene>
    <name evidence="2" type="ORF">MGU_08420</name>
</gene>
<dbReference type="AlphaFoldDB" id="A0A0B4HXI8"/>
<feature type="domain" description="Protein-arginine deiminase C-terminal" evidence="1">
    <location>
        <begin position="2"/>
        <end position="102"/>
    </location>
</feature>
<protein>
    <submittedName>
        <fullName evidence="2">Protein-arginine deiminase</fullName>
    </submittedName>
</protein>
<accession>A0A0B4HXI8</accession>
<name>A0A0B4HXI8_METGA</name>
<dbReference type="InterPro" id="IPR004303">
    <property type="entry name" value="PAD"/>
</dbReference>
<dbReference type="HOGENOM" id="CLU_2184568_0_0_1"/>
<keyword evidence="3" id="KW-1185">Reference proteome</keyword>
<organism evidence="2 3">
    <name type="scientific">Metarhizium guizhouense (strain ARSEF 977)</name>
    <dbReference type="NCBI Taxonomy" id="1276136"/>
    <lineage>
        <taxon>Eukaryota</taxon>
        <taxon>Fungi</taxon>
        <taxon>Dikarya</taxon>
        <taxon>Ascomycota</taxon>
        <taxon>Pezizomycotina</taxon>
        <taxon>Sordariomycetes</taxon>
        <taxon>Hypocreomycetidae</taxon>
        <taxon>Hypocreales</taxon>
        <taxon>Clavicipitaceae</taxon>
        <taxon>Metarhizium</taxon>
    </lineage>
</organism>
<dbReference type="GO" id="GO:0005509">
    <property type="term" value="F:calcium ion binding"/>
    <property type="evidence" value="ECO:0007669"/>
    <property type="project" value="InterPro"/>
</dbReference>
<sequence length="109" mass="12194">MPPYVSRSGTVCRNSRVLLGKHFEKYPARSFVDFLKAQVEHAPLFLEAGWLVVGHIDEMVQFLPRNNALGFRIAIPDTTSALKLFRKLNDTGHGGTSILIFKGDMAARH</sequence>
<dbReference type="PANTHER" id="PTHR10837">
    <property type="entry name" value="PEPTIDYLARGININE DEIMINASE"/>
    <property type="match status" value="1"/>
</dbReference>
<dbReference type="SUPFAM" id="SSF55909">
    <property type="entry name" value="Pentein"/>
    <property type="match status" value="1"/>
</dbReference>
<dbReference type="Pfam" id="PF03068">
    <property type="entry name" value="PAD"/>
    <property type="match status" value="1"/>
</dbReference>
<reference evidence="2 3" key="1">
    <citation type="journal article" date="2014" name="Proc. Natl. Acad. Sci. U.S.A.">
        <title>Trajectory and genomic determinants of fungal-pathogen speciation and host adaptation.</title>
        <authorList>
            <person name="Hu X."/>
            <person name="Xiao G."/>
            <person name="Zheng P."/>
            <person name="Shang Y."/>
            <person name="Su Y."/>
            <person name="Zhang X."/>
            <person name="Liu X."/>
            <person name="Zhan S."/>
            <person name="St Leger R.J."/>
            <person name="Wang C."/>
        </authorList>
    </citation>
    <scope>NUCLEOTIDE SEQUENCE [LARGE SCALE GENOMIC DNA]</scope>
    <source>
        <strain evidence="2 3">ARSEF 977</strain>
    </source>
</reference>
<dbReference type="GO" id="GO:0004668">
    <property type="term" value="F:protein-arginine deiminase activity"/>
    <property type="evidence" value="ECO:0007669"/>
    <property type="project" value="InterPro"/>
</dbReference>
<dbReference type="InterPro" id="IPR013530">
    <property type="entry name" value="PAD_C"/>
</dbReference>
<dbReference type="OrthoDB" id="5102063at2759"/>
<comment type="caution">
    <text evidence="2">The sequence shown here is derived from an EMBL/GenBank/DDBJ whole genome shotgun (WGS) entry which is preliminary data.</text>
</comment>
<dbReference type="EMBL" id="AZNH01000043">
    <property type="protein sequence ID" value="KID84334.1"/>
    <property type="molecule type" value="Genomic_DNA"/>
</dbReference>